<dbReference type="GO" id="GO:0016757">
    <property type="term" value="F:glycosyltransferase activity"/>
    <property type="evidence" value="ECO:0007669"/>
    <property type="project" value="UniProtKB-KW"/>
</dbReference>
<dbReference type="RefSeq" id="WP_245925493.1">
    <property type="nucleotide sequence ID" value="NZ_PVTH01000006.1"/>
</dbReference>
<protein>
    <submittedName>
        <fullName evidence="4">Lipopolysaccharide biosynthesis glycosyltransferase</fullName>
    </submittedName>
</protein>
<evidence type="ECO:0000313" key="5">
    <source>
        <dbReference type="Proteomes" id="UP000238034"/>
    </source>
</evidence>
<dbReference type="SUPFAM" id="SSF53448">
    <property type="entry name" value="Nucleotide-diphospho-sugar transferases"/>
    <property type="match status" value="1"/>
</dbReference>
<evidence type="ECO:0000256" key="1">
    <source>
        <dbReference type="ARBA" id="ARBA00022676"/>
    </source>
</evidence>
<evidence type="ECO:0000313" key="4">
    <source>
        <dbReference type="EMBL" id="PRY52362.1"/>
    </source>
</evidence>
<accession>A0A2T0U372</accession>
<dbReference type="CDD" id="cd04194">
    <property type="entry name" value="GT8_A4GalT_like"/>
    <property type="match status" value="1"/>
</dbReference>
<sequence length="294" mass="33886">MNNAINIVTVCDNHYAVMLAALLKSIEVNRVGAEQIFLYIVDDGLKANSKRKISDSVSGNVFKLTWLSLDDVISDKSRLPLDNSTFPLNVYIRLFIPHFVPESLERVLYLDVDMIVETDIAKLWEVDMQGKVIAGVVDRSETVSSKWGGITNYEELGLRPETKYFNSGLLLIDPIKWREEDLTNRILSCVNENSQYAGFPDQYGLNVVLADQWLELDRRWNSYATSDDSDPYVIHFIGVKPIYISYDLNSGFKNRFFHYLSLTPWSGFKPISNNFRLMKKLYNRIVKRWKGLSF</sequence>
<dbReference type="AlphaFoldDB" id="A0A2T0U372"/>
<dbReference type="EMBL" id="PVTH01000006">
    <property type="protein sequence ID" value="PRY52362.1"/>
    <property type="molecule type" value="Genomic_DNA"/>
</dbReference>
<dbReference type="InterPro" id="IPR029044">
    <property type="entry name" value="Nucleotide-diphossugar_trans"/>
</dbReference>
<dbReference type="InterPro" id="IPR050748">
    <property type="entry name" value="Glycosyltrans_8_dom-fam"/>
</dbReference>
<dbReference type="Proteomes" id="UP000238034">
    <property type="component" value="Unassembled WGS sequence"/>
</dbReference>
<dbReference type="Pfam" id="PF01501">
    <property type="entry name" value="Glyco_transf_8"/>
    <property type="match status" value="1"/>
</dbReference>
<dbReference type="PANTHER" id="PTHR13778">
    <property type="entry name" value="GLYCOSYLTRANSFERASE 8 DOMAIN-CONTAINING PROTEIN"/>
    <property type="match status" value="1"/>
</dbReference>
<reference evidence="4 5" key="1">
    <citation type="submission" date="2018-03" db="EMBL/GenBank/DDBJ databases">
        <title>Genomic Encyclopedia of Type Strains, Phase III (KMG-III): the genomes of soil and plant-associated and newly described type strains.</title>
        <authorList>
            <person name="Whitman W."/>
        </authorList>
    </citation>
    <scope>NUCLEOTIDE SEQUENCE [LARGE SCALE GENOMIC DNA]</scope>
    <source>
        <strain evidence="4 5">CGMCC 1.9313</strain>
    </source>
</reference>
<dbReference type="GO" id="GO:0046872">
    <property type="term" value="F:metal ion binding"/>
    <property type="evidence" value="ECO:0007669"/>
    <property type="project" value="UniProtKB-KW"/>
</dbReference>
<evidence type="ECO:0000256" key="2">
    <source>
        <dbReference type="ARBA" id="ARBA00022679"/>
    </source>
</evidence>
<dbReference type="InterPro" id="IPR002495">
    <property type="entry name" value="Glyco_trans_8"/>
</dbReference>
<comment type="caution">
    <text evidence="4">The sequence shown here is derived from an EMBL/GenBank/DDBJ whole genome shotgun (WGS) entry which is preliminary data.</text>
</comment>
<dbReference type="Gene3D" id="3.90.550.10">
    <property type="entry name" value="Spore Coat Polysaccharide Biosynthesis Protein SpsA, Chain A"/>
    <property type="match status" value="1"/>
</dbReference>
<name>A0A2T0U372_9SPHI</name>
<keyword evidence="2 4" id="KW-0808">Transferase</keyword>
<evidence type="ECO:0000256" key="3">
    <source>
        <dbReference type="ARBA" id="ARBA00022723"/>
    </source>
</evidence>
<keyword evidence="5" id="KW-1185">Reference proteome</keyword>
<keyword evidence="1" id="KW-0328">Glycosyltransferase</keyword>
<keyword evidence="3" id="KW-0479">Metal-binding</keyword>
<proteinExistence type="predicted"/>
<dbReference type="PANTHER" id="PTHR13778:SF47">
    <property type="entry name" value="LIPOPOLYSACCHARIDE 1,3-GALACTOSYLTRANSFERASE"/>
    <property type="match status" value="1"/>
</dbReference>
<organism evidence="4 5">
    <name type="scientific">Arcticibacter pallidicorallinus</name>
    <dbReference type="NCBI Taxonomy" id="1259464"/>
    <lineage>
        <taxon>Bacteria</taxon>
        <taxon>Pseudomonadati</taxon>
        <taxon>Bacteroidota</taxon>
        <taxon>Sphingobacteriia</taxon>
        <taxon>Sphingobacteriales</taxon>
        <taxon>Sphingobacteriaceae</taxon>
        <taxon>Arcticibacter</taxon>
    </lineage>
</organism>
<gene>
    <name evidence="4" type="ORF">B0I27_106122</name>
</gene>